<sequence length="143" mass="17002">MFSWNNKSDTILRSDSPTKTITEKEKYLSAISRNFFDHIFIIKSNRTIKRHPSSSRIYRIQSVQHFVCYSILGFLQRINGYKVRSIAHDPQQKQGSPSLIKINNEVNSTNMYWRKSQYEAKKEKHMPFYTNRDSQVFYTNLLV</sequence>
<dbReference type="RefSeq" id="XP_019090078.1">
    <property type="nucleotide sequence ID" value="XM_019234533.1"/>
</dbReference>
<reference evidence="1" key="1">
    <citation type="journal article" date="2014" name="Nat. Commun.">
        <title>The emerging biofuel crop Camelina sativa retains a highly undifferentiated hexaploid genome structure.</title>
        <authorList>
            <person name="Kagale S."/>
            <person name="Koh C."/>
            <person name="Nixon J."/>
            <person name="Bollina V."/>
            <person name="Clarke W.E."/>
            <person name="Tuteja R."/>
            <person name="Spillane C."/>
            <person name="Robinson S.J."/>
            <person name="Links M.G."/>
            <person name="Clarke C."/>
            <person name="Higgins E.E."/>
            <person name="Huebert T."/>
            <person name="Sharpe A.G."/>
            <person name="Parkin I.A."/>
        </authorList>
    </citation>
    <scope>NUCLEOTIDE SEQUENCE [LARGE SCALE GENOMIC DNA]</scope>
    <source>
        <strain evidence="1">cv. DH55</strain>
    </source>
</reference>
<reference evidence="2" key="2">
    <citation type="submission" date="2025-08" db="UniProtKB">
        <authorList>
            <consortium name="RefSeq"/>
        </authorList>
    </citation>
    <scope>IDENTIFICATION</scope>
    <source>
        <tissue evidence="2">Leaf</tissue>
    </source>
</reference>
<accession>A0ABM1QTJ0</accession>
<proteinExistence type="predicted"/>
<evidence type="ECO:0000313" key="1">
    <source>
        <dbReference type="Proteomes" id="UP000694864"/>
    </source>
</evidence>
<evidence type="ECO:0000313" key="2">
    <source>
        <dbReference type="RefSeq" id="XP_019090078.1"/>
    </source>
</evidence>
<name>A0ABM1QTJ0_CAMSA</name>
<organism evidence="1 2">
    <name type="scientific">Camelina sativa</name>
    <name type="common">False flax</name>
    <name type="synonym">Myagrum sativum</name>
    <dbReference type="NCBI Taxonomy" id="90675"/>
    <lineage>
        <taxon>Eukaryota</taxon>
        <taxon>Viridiplantae</taxon>
        <taxon>Streptophyta</taxon>
        <taxon>Embryophyta</taxon>
        <taxon>Tracheophyta</taxon>
        <taxon>Spermatophyta</taxon>
        <taxon>Magnoliopsida</taxon>
        <taxon>eudicotyledons</taxon>
        <taxon>Gunneridae</taxon>
        <taxon>Pentapetalae</taxon>
        <taxon>rosids</taxon>
        <taxon>malvids</taxon>
        <taxon>Brassicales</taxon>
        <taxon>Brassicaceae</taxon>
        <taxon>Camelineae</taxon>
        <taxon>Camelina</taxon>
    </lineage>
</organism>
<protein>
    <submittedName>
        <fullName evidence="2">Uncharacterized protein LOC109128343</fullName>
    </submittedName>
</protein>
<dbReference type="GeneID" id="109128343"/>
<dbReference type="Proteomes" id="UP000694864">
    <property type="component" value="Chromosome 13"/>
</dbReference>
<gene>
    <name evidence="2" type="primary">LOC109128343</name>
</gene>
<keyword evidence="1" id="KW-1185">Reference proteome</keyword>